<gene>
    <name evidence="3" type="ORF">MPL1_03418</name>
</gene>
<feature type="chain" id="PRO_5004082566" evidence="2">
    <location>
        <begin position="20"/>
        <end position="414"/>
    </location>
</feature>
<dbReference type="SUPFAM" id="SSF53850">
    <property type="entry name" value="Periplasmic binding protein-like II"/>
    <property type="match status" value="1"/>
</dbReference>
<dbReference type="EMBL" id="APHR01000015">
    <property type="protein sequence ID" value="EMR13733.1"/>
    <property type="molecule type" value="Genomic_DNA"/>
</dbReference>
<sequence length="414" mass="46947">MRRYLLSLLLCCLPLTAGASSLTLLSSYPQTMLSHFIEAFEAEHPDIRIDLLWRRPQDALQWLDENNGAGTDVVWLPSWRAFQQLKQQDFLQPLSLHHDVLPASLGDFPLHDSDNAFIASEMAGYGLFFVPDDLERLNLKAPERWQELTDFAWYQHIAMPVPSQVGYAPMLIDQLLQAEGWQAGWSQWLAIAANSRLIGRGSDFVTDQVLQQRASIGLTLDFFAESTIASGGNGQFVYPKQTAFNPAPIGILKRAGNVEAAELFVQFVISHPGQTLLLHPDIRKKPVNPQVYAGRSLANPFALELQTAYNIDQGLHRREFNSALFDAAITDNHQLLTTVWQAIHALPASQHPPLRQQLLNWPVNEPDNNDANLQACQQRHDNNEAEQQCQAFQQHWQQRFQAHYQQLLDHIQSR</sequence>
<evidence type="ECO:0000256" key="1">
    <source>
        <dbReference type="ARBA" id="ARBA00022729"/>
    </source>
</evidence>
<dbReference type="STRING" id="1286106.MPL1_03418"/>
<dbReference type="RefSeq" id="WP_009725714.1">
    <property type="nucleotide sequence ID" value="NZ_APHR01000015.1"/>
</dbReference>
<proteinExistence type="predicted"/>
<dbReference type="Gene3D" id="3.40.190.10">
    <property type="entry name" value="Periplasmic binding protein-like II"/>
    <property type="match status" value="2"/>
</dbReference>
<evidence type="ECO:0000256" key="2">
    <source>
        <dbReference type="SAM" id="SignalP"/>
    </source>
</evidence>
<dbReference type="Proteomes" id="UP000012019">
    <property type="component" value="Unassembled WGS sequence"/>
</dbReference>
<dbReference type="eggNOG" id="COG1840">
    <property type="taxonomic scope" value="Bacteria"/>
</dbReference>
<dbReference type="PANTHER" id="PTHR30006:SF24">
    <property type="entry name" value="SLL0237 PROTEIN"/>
    <property type="match status" value="1"/>
</dbReference>
<dbReference type="Pfam" id="PF01547">
    <property type="entry name" value="SBP_bac_1"/>
    <property type="match status" value="1"/>
</dbReference>
<comment type="caution">
    <text evidence="3">The sequence shown here is derived from an EMBL/GenBank/DDBJ whole genome shotgun (WGS) entry which is preliminary data.</text>
</comment>
<evidence type="ECO:0000313" key="3">
    <source>
        <dbReference type="EMBL" id="EMR13733.1"/>
    </source>
</evidence>
<keyword evidence="1 2" id="KW-0732">Signal</keyword>
<reference evidence="3 4" key="1">
    <citation type="journal article" date="2013" name="Genome Announc.">
        <title>Draft Genome Sequence of Methylophaga lonarensis MPLT, a Haloalkaliphilic (Non-Methane-Utilizing) Methylotroph.</title>
        <authorList>
            <person name="Shetty S.A."/>
            <person name="Marathe N.P."/>
            <person name="Munot H."/>
            <person name="Antony C.P."/>
            <person name="Dhotre D.P."/>
            <person name="Murrell J.C."/>
            <person name="Shouche Y.S."/>
        </authorList>
    </citation>
    <scope>NUCLEOTIDE SEQUENCE [LARGE SCALE GENOMIC DNA]</scope>
    <source>
        <strain evidence="3 4">MPL</strain>
    </source>
</reference>
<dbReference type="PATRIC" id="fig|1286106.3.peg.682"/>
<keyword evidence="3" id="KW-0449">Lipoprotein</keyword>
<feature type="signal peptide" evidence="2">
    <location>
        <begin position="1"/>
        <end position="19"/>
    </location>
</feature>
<accession>M7NY52</accession>
<dbReference type="PANTHER" id="PTHR30006">
    <property type="entry name" value="THIAMINE-BINDING PERIPLASMIC PROTEIN-RELATED"/>
    <property type="match status" value="1"/>
</dbReference>
<dbReference type="OrthoDB" id="305758at2"/>
<dbReference type="InterPro" id="IPR006059">
    <property type="entry name" value="SBP"/>
</dbReference>
<protein>
    <submittedName>
        <fullName evidence="3">Regulatory lipoprotein</fullName>
    </submittedName>
</protein>
<evidence type="ECO:0000313" key="4">
    <source>
        <dbReference type="Proteomes" id="UP000012019"/>
    </source>
</evidence>
<dbReference type="AlphaFoldDB" id="M7NY52"/>
<name>M7NY52_9GAMM</name>
<organism evidence="3 4">
    <name type="scientific">Methylophaga lonarensis MPL</name>
    <dbReference type="NCBI Taxonomy" id="1286106"/>
    <lineage>
        <taxon>Bacteria</taxon>
        <taxon>Pseudomonadati</taxon>
        <taxon>Pseudomonadota</taxon>
        <taxon>Gammaproteobacteria</taxon>
        <taxon>Thiotrichales</taxon>
        <taxon>Piscirickettsiaceae</taxon>
        <taxon>Methylophaga</taxon>
    </lineage>
</organism>
<keyword evidence="4" id="KW-1185">Reference proteome</keyword>